<name>A0ABT2CKX7_9ACTN</name>
<feature type="transmembrane region" description="Helical" evidence="2">
    <location>
        <begin position="124"/>
        <end position="143"/>
    </location>
</feature>
<keyword evidence="4" id="KW-0012">Acyltransferase</keyword>
<evidence type="ECO:0000313" key="5">
    <source>
        <dbReference type="Proteomes" id="UP001431313"/>
    </source>
</evidence>
<evidence type="ECO:0000256" key="2">
    <source>
        <dbReference type="SAM" id="Phobius"/>
    </source>
</evidence>
<keyword evidence="2" id="KW-1133">Transmembrane helix</keyword>
<reference evidence="4" key="1">
    <citation type="submission" date="2022-08" db="EMBL/GenBank/DDBJ databases">
        <authorList>
            <person name="Somphong A."/>
            <person name="Phongsopitanun W."/>
        </authorList>
    </citation>
    <scope>NUCLEOTIDE SEQUENCE</scope>
    <source>
        <strain evidence="4">LP05-1</strain>
    </source>
</reference>
<dbReference type="GO" id="GO:0016746">
    <property type="term" value="F:acyltransferase activity"/>
    <property type="evidence" value="ECO:0007669"/>
    <property type="project" value="UniProtKB-KW"/>
</dbReference>
<comment type="caution">
    <text evidence="4">The sequence shown here is derived from an EMBL/GenBank/DDBJ whole genome shotgun (WGS) entry which is preliminary data.</text>
</comment>
<feature type="region of interest" description="Disordered" evidence="1">
    <location>
        <begin position="1"/>
        <end position="26"/>
    </location>
</feature>
<protein>
    <submittedName>
        <fullName evidence="4">Acyltransferase family protein</fullName>
    </submittedName>
</protein>
<feature type="transmembrane region" description="Helical" evidence="2">
    <location>
        <begin position="207"/>
        <end position="227"/>
    </location>
</feature>
<keyword evidence="5" id="KW-1185">Reference proteome</keyword>
<dbReference type="EMBL" id="JANUGQ010000019">
    <property type="protein sequence ID" value="MCS0638078.1"/>
    <property type="molecule type" value="Genomic_DNA"/>
</dbReference>
<feature type="domain" description="Acyltransferase 3" evidence="3">
    <location>
        <begin position="29"/>
        <end position="329"/>
    </location>
</feature>
<keyword evidence="2" id="KW-0472">Membrane</keyword>
<feature type="transmembrane region" description="Helical" evidence="2">
    <location>
        <begin position="279"/>
        <end position="297"/>
    </location>
</feature>
<dbReference type="InterPro" id="IPR002656">
    <property type="entry name" value="Acyl_transf_3_dom"/>
</dbReference>
<feature type="transmembrane region" description="Helical" evidence="2">
    <location>
        <begin position="247"/>
        <end position="272"/>
    </location>
</feature>
<keyword evidence="4" id="KW-0808">Transferase</keyword>
<dbReference type="RefSeq" id="WP_258789349.1">
    <property type="nucleotide sequence ID" value="NZ_JANUGQ010000019.1"/>
</dbReference>
<evidence type="ECO:0000259" key="3">
    <source>
        <dbReference type="Pfam" id="PF01757"/>
    </source>
</evidence>
<evidence type="ECO:0000313" key="4">
    <source>
        <dbReference type="EMBL" id="MCS0638078.1"/>
    </source>
</evidence>
<dbReference type="PANTHER" id="PTHR37312:SF1">
    <property type="entry name" value="MEMBRANE-BOUND ACYLTRANSFERASE YKRP-RELATED"/>
    <property type="match status" value="1"/>
</dbReference>
<feature type="transmembrane region" description="Helical" evidence="2">
    <location>
        <begin position="317"/>
        <end position="335"/>
    </location>
</feature>
<feature type="transmembrane region" description="Helical" evidence="2">
    <location>
        <begin position="93"/>
        <end position="112"/>
    </location>
</feature>
<sequence length="361" mass="40612">MLQATHEKKRTLPSPTASRPAGRPSPRDPFFDNAKYLAIVLVAVAHTWELVMDGSHATRALYMFVYMFHMPAFVLISGYFSRSFTGRPDQLKRLLTSVLVPYVVFEVVYSLYERYANDPHQPISLTDPVYLTWFLCALFIWRLSTPLWQLLRGPLPILLSLVVAALATTDDRIGPDLNLQRVFQFLPFFVLGLSLRPEHFALVRRRAARIAAVPVLLGSLVVAWLAADRVRLDWFYRSSAAQSVDQPAWTGPLVMLVMVGGGLLLTAAFLAWVPGRRTWFTVLGTGTICGYLLHGLLVKTLVYLRVVEHHDWLASPGGRVLLTAGAATAVTLLCTPPVHRALRWATEPRMTWAFKPQQPRR</sequence>
<organism evidence="4 5">
    <name type="scientific">Streptomyces pyxinae</name>
    <dbReference type="NCBI Taxonomy" id="2970734"/>
    <lineage>
        <taxon>Bacteria</taxon>
        <taxon>Bacillati</taxon>
        <taxon>Actinomycetota</taxon>
        <taxon>Actinomycetes</taxon>
        <taxon>Kitasatosporales</taxon>
        <taxon>Streptomycetaceae</taxon>
        <taxon>Streptomyces</taxon>
    </lineage>
</organism>
<dbReference type="InterPro" id="IPR052734">
    <property type="entry name" value="Nod_factor_acetyltransferase"/>
</dbReference>
<proteinExistence type="predicted"/>
<dbReference type="Proteomes" id="UP001431313">
    <property type="component" value="Unassembled WGS sequence"/>
</dbReference>
<feature type="transmembrane region" description="Helical" evidence="2">
    <location>
        <begin position="30"/>
        <end position="48"/>
    </location>
</feature>
<feature type="transmembrane region" description="Helical" evidence="2">
    <location>
        <begin position="179"/>
        <end position="195"/>
    </location>
</feature>
<accession>A0ABT2CKX7</accession>
<feature type="transmembrane region" description="Helical" evidence="2">
    <location>
        <begin position="60"/>
        <end position="81"/>
    </location>
</feature>
<dbReference type="Pfam" id="PF01757">
    <property type="entry name" value="Acyl_transf_3"/>
    <property type="match status" value="1"/>
</dbReference>
<feature type="transmembrane region" description="Helical" evidence="2">
    <location>
        <begin position="150"/>
        <end position="167"/>
    </location>
</feature>
<dbReference type="PANTHER" id="PTHR37312">
    <property type="entry name" value="MEMBRANE-BOUND ACYLTRANSFERASE YKRP-RELATED"/>
    <property type="match status" value="1"/>
</dbReference>
<evidence type="ECO:0000256" key="1">
    <source>
        <dbReference type="SAM" id="MobiDB-lite"/>
    </source>
</evidence>
<keyword evidence="2" id="KW-0812">Transmembrane</keyword>
<gene>
    <name evidence="4" type="ORF">NX801_20950</name>
</gene>